<keyword evidence="4" id="KW-0677">Repeat</keyword>
<evidence type="ECO:0000256" key="7">
    <source>
        <dbReference type="ARBA" id="ARBA00022769"/>
    </source>
</evidence>
<dbReference type="GO" id="GO:0004518">
    <property type="term" value="F:nuclease activity"/>
    <property type="evidence" value="ECO:0007669"/>
    <property type="project" value="UniProtKB-KW"/>
</dbReference>
<dbReference type="PANTHER" id="PTHR43152:SF3">
    <property type="entry name" value="UVRABC SYSTEM PROTEIN A"/>
    <property type="match status" value="1"/>
</dbReference>
<dbReference type="Gene3D" id="3.40.50.300">
    <property type="entry name" value="P-loop containing nucleotide triphosphate hydrolases"/>
    <property type="match status" value="2"/>
</dbReference>
<dbReference type="GO" id="GO:0005524">
    <property type="term" value="F:ATP binding"/>
    <property type="evidence" value="ECO:0007669"/>
    <property type="project" value="UniProtKB-KW"/>
</dbReference>
<keyword evidence="8" id="KW-0863">Zinc-finger</keyword>
<evidence type="ECO:0000256" key="6">
    <source>
        <dbReference type="ARBA" id="ARBA00022763"/>
    </source>
</evidence>
<evidence type="ECO:0000259" key="17">
    <source>
        <dbReference type="PROSITE" id="PS50893"/>
    </source>
</evidence>
<evidence type="ECO:0000256" key="3">
    <source>
        <dbReference type="ARBA" id="ARBA00022723"/>
    </source>
</evidence>
<evidence type="ECO:0000256" key="10">
    <source>
        <dbReference type="ARBA" id="ARBA00022840"/>
    </source>
</evidence>
<evidence type="ECO:0000256" key="12">
    <source>
        <dbReference type="ARBA" id="ARBA00023125"/>
    </source>
</evidence>
<name>H8YW27_9GAMM</name>
<dbReference type="HOGENOM" id="CLU_001370_2_1_6"/>
<dbReference type="InterPro" id="IPR017871">
    <property type="entry name" value="ABC_transporter-like_CS"/>
</dbReference>
<sequence length="740" mass="83443">MKILYKGITTNNVRNLDIVIRSGEITFIGGPSGSGKSSIAIDTIYKISEDELSQLFDTRDSVSRYEIKDYKNILPAVCLQQENYNRNPRSTIATYFGLDTYFKQLFSLKNNVSQSHFQFNTLRFACDVCKGLGVVLAPDVFAVVELSKKLRDMPFRSWRASRREYYQKSLEYFCAENSINLELQFKSLNKTDQDLLLYGKSATKYRIAFSSNGRKHTKTAKYSGPIQEIIEEIEQKKLSTYKKKYLKEVTCPTCAGKRFSRYSLTFLLYGKNIGELYCLEIDQLLDWLKVRKPSWQNSSVEIRPFRHIERFLESLVRLNLGYLTLNRSIPSLSGGELQRLRLAKSLNSQFTNFIYILDEPTSGLHPSEWNIISDVLVELKKKNNTILLIEHNEFLRDRADNCIWLGPGGGRNGGQIVTEEKKCFTKKTLPYRFIQSTSEFEIGSASSNNINDLDCNIPLGTVVGVCGVSGSGKTSFMKNILPRYLDNTQYFSQTAIRGNAYSIVGTALGIFEEIISLFAAETGGSRENFFYSSQGKGQCEVCSGKGFLEEISSYVPEPLLCPACGGRRFSEFALKKRWNGLDIYEFLSLHINDILLMVPKKNILILKALNLASNVGLGYLTLFQSTSTLSGGEAQRVKFSAKLLEKKRKRIILMDEPFRGLDKQNIQGIIRVLYAAVEDGSSVFISEHNPFALSYCSYLIELGPGSGIYGGNVTYLGEKSNFVSKGSSIMEKLIAQETGY</sequence>
<keyword evidence="10" id="KW-0067">ATP-binding</keyword>
<evidence type="ECO:0000256" key="16">
    <source>
        <dbReference type="ARBA" id="ARBA00042156"/>
    </source>
</evidence>
<evidence type="ECO:0000313" key="18">
    <source>
        <dbReference type="EMBL" id="EIC23818.1"/>
    </source>
</evidence>
<evidence type="ECO:0000256" key="13">
    <source>
        <dbReference type="ARBA" id="ARBA00023204"/>
    </source>
</evidence>
<protein>
    <recommendedName>
        <fullName evidence="15">UvrABC system protein A</fullName>
    </recommendedName>
    <alternativeName>
        <fullName evidence="16">Excinuclease ABC subunit A</fullName>
    </alternativeName>
</protein>
<dbReference type="InterPro" id="IPR027417">
    <property type="entry name" value="P-loop_NTPase"/>
</dbReference>
<evidence type="ECO:0000256" key="1">
    <source>
        <dbReference type="ARBA" id="ARBA00004496"/>
    </source>
</evidence>
<reference evidence="19" key="1">
    <citation type="submission" date="2011-06" db="EMBL/GenBank/DDBJ databases">
        <authorList>
            <consortium name="US DOE Joint Genome Institute (JGI-PGF)"/>
            <person name="Lucas S."/>
            <person name="Han J."/>
            <person name="Lapidus A."/>
            <person name="Cheng J.-F."/>
            <person name="Goodwin L."/>
            <person name="Pitluck S."/>
            <person name="Peters L."/>
            <person name="Land M.L."/>
            <person name="Hauser L."/>
            <person name="Vogl K."/>
            <person name="Liu Z."/>
            <person name="Overmann J."/>
            <person name="Frigaard N.-U."/>
            <person name="Bryant D.A."/>
            <person name="Woyke T.J."/>
        </authorList>
    </citation>
    <scope>NUCLEOTIDE SEQUENCE [LARGE SCALE GENOMIC DNA]</scope>
    <source>
        <strain evidence="19">970</strain>
    </source>
</reference>
<keyword evidence="11" id="KW-0267">Excision nuclease</keyword>
<dbReference type="GO" id="GO:0006281">
    <property type="term" value="P:DNA repair"/>
    <property type="evidence" value="ECO:0007669"/>
    <property type="project" value="UniProtKB-KW"/>
</dbReference>
<dbReference type="InterPro" id="IPR041552">
    <property type="entry name" value="UvrA_DNA-bd"/>
</dbReference>
<dbReference type="Pfam" id="PF17755">
    <property type="entry name" value="UvrA_DNA-bind"/>
    <property type="match status" value="1"/>
</dbReference>
<evidence type="ECO:0000256" key="2">
    <source>
        <dbReference type="ARBA" id="ARBA00022490"/>
    </source>
</evidence>
<comment type="similarity">
    <text evidence="14">Belongs to the ABC transporter superfamily. UvrA family.</text>
</comment>
<dbReference type="STRING" id="631362.Thi970DRAFT_00330"/>
<dbReference type="GO" id="GO:0005737">
    <property type="term" value="C:cytoplasm"/>
    <property type="evidence" value="ECO:0007669"/>
    <property type="project" value="UniProtKB-SubCell"/>
</dbReference>
<evidence type="ECO:0000256" key="4">
    <source>
        <dbReference type="ARBA" id="ARBA00022737"/>
    </source>
</evidence>
<dbReference type="SMART" id="SM00382">
    <property type="entry name" value="AAA"/>
    <property type="match status" value="2"/>
</dbReference>
<evidence type="ECO:0000256" key="11">
    <source>
        <dbReference type="ARBA" id="ARBA00022881"/>
    </source>
</evidence>
<keyword evidence="19" id="KW-1185">Reference proteome</keyword>
<dbReference type="GO" id="GO:0003677">
    <property type="term" value="F:DNA binding"/>
    <property type="evidence" value="ECO:0007669"/>
    <property type="project" value="UniProtKB-KW"/>
</dbReference>
<dbReference type="GO" id="GO:0008270">
    <property type="term" value="F:zinc ion binding"/>
    <property type="evidence" value="ECO:0007669"/>
    <property type="project" value="UniProtKB-KW"/>
</dbReference>
<keyword evidence="2" id="KW-0963">Cytoplasm</keyword>
<dbReference type="eggNOG" id="COG0178">
    <property type="taxonomic scope" value="Bacteria"/>
</dbReference>
<accession>H8YW27</accession>
<evidence type="ECO:0000313" key="19">
    <source>
        <dbReference type="Proteomes" id="UP000002964"/>
    </source>
</evidence>
<proteinExistence type="inferred from homology"/>
<keyword evidence="13" id="KW-0234">DNA repair</keyword>
<dbReference type="PROSITE" id="PS50893">
    <property type="entry name" value="ABC_TRANSPORTER_2"/>
    <property type="match status" value="2"/>
</dbReference>
<evidence type="ECO:0000256" key="5">
    <source>
        <dbReference type="ARBA" id="ARBA00022741"/>
    </source>
</evidence>
<evidence type="ECO:0000256" key="8">
    <source>
        <dbReference type="ARBA" id="ARBA00022771"/>
    </source>
</evidence>
<evidence type="ECO:0000256" key="9">
    <source>
        <dbReference type="ARBA" id="ARBA00022833"/>
    </source>
</evidence>
<dbReference type="PROSITE" id="PS00211">
    <property type="entry name" value="ABC_TRANSPORTER_1"/>
    <property type="match status" value="1"/>
</dbReference>
<dbReference type="GO" id="GO:0016887">
    <property type="term" value="F:ATP hydrolysis activity"/>
    <property type="evidence" value="ECO:0007669"/>
    <property type="project" value="InterPro"/>
</dbReference>
<keyword evidence="7" id="KW-0228">DNA excision</keyword>
<evidence type="ECO:0000256" key="15">
    <source>
        <dbReference type="ARBA" id="ARBA00039316"/>
    </source>
</evidence>
<dbReference type="EMBL" id="JH603164">
    <property type="protein sequence ID" value="EIC23818.1"/>
    <property type="molecule type" value="Genomic_DNA"/>
</dbReference>
<dbReference type="Pfam" id="PF00005">
    <property type="entry name" value="ABC_tran"/>
    <property type="match status" value="1"/>
</dbReference>
<dbReference type="RefSeq" id="WP_009146792.1">
    <property type="nucleotide sequence ID" value="NZ_CP121471.1"/>
</dbReference>
<dbReference type="AlphaFoldDB" id="H8YW27"/>
<dbReference type="Proteomes" id="UP000002964">
    <property type="component" value="Unassembled WGS sequence"/>
</dbReference>
<dbReference type="Gene3D" id="1.20.1580.10">
    <property type="entry name" value="ABC transporter ATPase like domain"/>
    <property type="match status" value="2"/>
</dbReference>
<feature type="domain" description="ABC transporter" evidence="17">
    <location>
        <begin position="434"/>
        <end position="729"/>
    </location>
</feature>
<keyword evidence="12" id="KW-0238">DNA-binding</keyword>
<keyword evidence="6" id="KW-0227">DNA damage</keyword>
<dbReference type="InterPro" id="IPR003439">
    <property type="entry name" value="ABC_transporter-like_ATP-bd"/>
</dbReference>
<dbReference type="OrthoDB" id="9809851at2"/>
<evidence type="ECO:0000256" key="14">
    <source>
        <dbReference type="ARBA" id="ARBA00038000"/>
    </source>
</evidence>
<comment type="subcellular location">
    <subcellularLocation>
        <location evidence="1">Cytoplasm</location>
    </subcellularLocation>
</comment>
<dbReference type="Gene3D" id="1.10.8.280">
    <property type="entry name" value="ABC transporter ATPase domain-like"/>
    <property type="match status" value="1"/>
</dbReference>
<gene>
    <name evidence="18" type="ORF">Thi970DRAFT_00330</name>
</gene>
<reference evidence="18 19" key="2">
    <citation type="submission" date="2011-11" db="EMBL/GenBank/DDBJ databases">
        <authorList>
            <consortium name="US DOE Joint Genome Institute"/>
            <person name="Lucas S."/>
            <person name="Han J."/>
            <person name="Lapidus A."/>
            <person name="Cheng J.-F."/>
            <person name="Goodwin L."/>
            <person name="Pitluck S."/>
            <person name="Peters L."/>
            <person name="Ovchinnikova G."/>
            <person name="Zhang X."/>
            <person name="Detter J.C."/>
            <person name="Han C."/>
            <person name="Tapia R."/>
            <person name="Land M."/>
            <person name="Hauser L."/>
            <person name="Kyrpides N."/>
            <person name="Ivanova N."/>
            <person name="Pagani I."/>
            <person name="Vogl K."/>
            <person name="Liu Z."/>
            <person name="Overmann J."/>
            <person name="Frigaard N.-U."/>
            <person name="Bryant D."/>
            <person name="Woyke T."/>
        </authorList>
    </citation>
    <scope>NUCLEOTIDE SEQUENCE [LARGE SCALE GENOMIC DNA]</scope>
    <source>
        <strain evidence="18 19">970</strain>
    </source>
</reference>
<keyword evidence="3" id="KW-0479">Metal-binding</keyword>
<dbReference type="PANTHER" id="PTHR43152">
    <property type="entry name" value="UVRABC SYSTEM PROTEIN A"/>
    <property type="match status" value="1"/>
</dbReference>
<dbReference type="InterPro" id="IPR003593">
    <property type="entry name" value="AAA+_ATPase"/>
</dbReference>
<organism evidence="18 19">
    <name type="scientific">Thiorhodovibrio frisius</name>
    <dbReference type="NCBI Taxonomy" id="631362"/>
    <lineage>
        <taxon>Bacteria</taxon>
        <taxon>Pseudomonadati</taxon>
        <taxon>Pseudomonadota</taxon>
        <taxon>Gammaproteobacteria</taxon>
        <taxon>Chromatiales</taxon>
        <taxon>Chromatiaceae</taxon>
        <taxon>Thiorhodovibrio</taxon>
    </lineage>
</organism>
<dbReference type="SUPFAM" id="SSF52540">
    <property type="entry name" value="P-loop containing nucleoside triphosphate hydrolases"/>
    <property type="match status" value="2"/>
</dbReference>
<feature type="domain" description="ABC transporter" evidence="17">
    <location>
        <begin position="3"/>
        <end position="432"/>
    </location>
</feature>
<keyword evidence="5" id="KW-0547">Nucleotide-binding</keyword>
<keyword evidence="9" id="KW-0862">Zinc</keyword>